<reference evidence="14" key="2">
    <citation type="submission" date="2014-03" db="EMBL/GenBank/DDBJ databases">
        <title>The whipworm genome and dual-species transcriptomics of an intimate host-pathogen interaction.</title>
        <authorList>
            <person name="Foth B.J."/>
            <person name="Tsai I.J."/>
            <person name="Reid A.J."/>
            <person name="Bancroft A.J."/>
            <person name="Nichol S."/>
            <person name="Tracey A."/>
            <person name="Holroyd N."/>
            <person name="Cotton J.A."/>
            <person name="Stanley E.J."/>
            <person name="Zarowiecki M."/>
            <person name="Liu J.Z."/>
            <person name="Huckvale T."/>
            <person name="Cooper P.J."/>
            <person name="Grencis R.K."/>
            <person name="Berriman M."/>
        </authorList>
    </citation>
    <scope>NUCLEOTIDE SEQUENCE [LARGE SCALE GENOMIC DNA]</scope>
    <source>
        <strain evidence="14">Edinburgh</strain>
    </source>
</reference>
<dbReference type="Pfam" id="PF23389">
    <property type="entry name" value="Beta-prop_WDR19_1st"/>
    <property type="match status" value="1"/>
</dbReference>
<dbReference type="SUPFAM" id="SSF50978">
    <property type="entry name" value="WD40 repeat-like"/>
    <property type="match status" value="1"/>
</dbReference>
<dbReference type="Gene3D" id="2.130.10.10">
    <property type="entry name" value="YVTN repeat-like/Quinoprotein amine dehydrogenase"/>
    <property type="match status" value="1"/>
</dbReference>
<dbReference type="InterPro" id="IPR057855">
    <property type="entry name" value="Beta-prop_WDR19_1st"/>
</dbReference>
<evidence type="ECO:0000256" key="4">
    <source>
        <dbReference type="ARBA" id="ARBA00022737"/>
    </source>
</evidence>
<dbReference type="Pfam" id="PF24762">
    <property type="entry name" value="TPR_IF140-IFT172"/>
    <property type="match status" value="1"/>
</dbReference>
<feature type="domain" description="IFT121-like zinc finger" evidence="10">
    <location>
        <begin position="1275"/>
        <end position="1319"/>
    </location>
</feature>
<dbReference type="PANTHER" id="PTHR14920">
    <property type="entry name" value="OSMOTIC AVOIDANCE ABNORMAL PROTEIN 1/WD REPEAT MEMBRANE PROTEIN"/>
    <property type="match status" value="1"/>
</dbReference>
<comment type="subcellular location">
    <subcellularLocation>
        <location evidence="1">Cytoplasm</location>
        <location evidence="1">Cytoskeleton</location>
        <location evidence="1">Cilium basal body</location>
    </subcellularLocation>
</comment>
<dbReference type="InterPro" id="IPR056170">
    <property type="entry name" value="Znf_IFT121-like"/>
</dbReference>
<accession>A0A5S6PZ42</accession>
<dbReference type="InterPro" id="IPR056157">
    <property type="entry name" value="TPR_IFT80_172_dom"/>
</dbReference>
<evidence type="ECO:0000259" key="11">
    <source>
        <dbReference type="Pfam" id="PF23387"/>
    </source>
</evidence>
<evidence type="ECO:0000256" key="6">
    <source>
        <dbReference type="ARBA" id="ARBA00023069"/>
    </source>
</evidence>
<sequence length="1340" mass="150882">MKQLFSVSCQPLDPQEIHFSIQPKLRNLIAVSNSSDFVTVYNRQGDIFDQIKTFGLPCMTKWHPNGLTLALCDFRNLAVIVWNSGSMAAKAVDINFGVADTICFMTWSGKSQTLAVGTRKGNVLLYFHRSSRIVPIIGVHSKPIADGAYTDDDQLILSSEDYGVTVLSSEGDLLHSCVCPEIPGKLKYVNESLLHTPATSRGTVITALSSRKLYMLEFDSMERTHLLNFSGDHGSIVEFHYLPDMTILCAFQKGHLSLISVAPDRMGQVIFNVQEFQKYFAGVVCNLAAGTITTAGDNSIKTRELNNVSDLVDVMNFEYGEERIGGLELCDDGQLLAIGVEKAVLVYLTHLTTLWDVWSTSVLYLSSLSEVTIYEHSSSNIVGTFKIPFEPTVMAVGKCHFAVGINNLVRFYCLTEQGSEFLAESEYMATVKAIKLSRDQAFVLYGTSLVVHPVGSAPVAGSQSKFYPSSDGEEIKITSISLNAKFIAFSTESGTVVYAFTCNAESLVAQKHTCAIDHLFVQPFGVKGAFIDERRTLYAFDPVSEYCLEIEEDFSVNTLVLWNAFPPEKDLFVVSDRHSIRTFKWTKNAVEGTRAQLVQKLPPPRRATIVLFHKDDKIYLKESQGQDRLTTEHAKHKGLLLQGKPQMAYASASFRWNSRILAAQKDNFNNEEEIWEVIAMAALDELKIDHAIHCFQRIGKADKVWYLNHVKGTENKDLLRARIALMSQQYDLAERLFLDSCCTDEALEMYVNIMDWERAMFLAVKFKPSEVPKISLDYAQELEYSFDYGKAMHYYKKALSESKAENQLYGSEFSDQCKAGIARTTLRTGEIERGVKMAEESGNMVLIKNSASILHEMKHYAEAAGMYQLCKDYDNAALLFLKTKNWSKLHQVLPSVKNPRVFAIYGKAMEVSKDFDAAAQAYQKANDIYRYVRVLIGPLGKVEEAVYAVQESKSPEAAKLLANFFIGRNDCPSAVRLLVLVGCFADALELAKETNNVEVFADAIDEGNPEIYLEVADYFRKQEKYNLAGKFYLKAGNYETAFDYLMKDPSDSSSLKLALHCAASSKDERMISTLLDCLTGKSDRAPKSLKHLFQFYVLLERFNDAAKVAVSLAREKQREGQYRLARDLLFNFHQTLKKKHVTIPFELNETLMLLHTYLLVKRLIKRKEHSQAARLLIRISENINDFSAHVVKIFTLTAIECWRSELQQSAYKWATAVVRPDYRSQVEESYRNTILTIVRKRGNKEEPEVETPCPYCGALLPETQLHCPRCKNTIPFCIASGKHLTSSDLTVCPKCQFLAIYAEFKKLITSEGRCSMCGEAIPINSFDKINETYKYFGTSP</sequence>
<reference evidence="15 16" key="3">
    <citation type="submission" date="2019-12" db="UniProtKB">
        <authorList>
            <consortium name="WormBaseParasite"/>
        </authorList>
    </citation>
    <scope>IDENTIFICATION</scope>
</reference>
<evidence type="ECO:0000259" key="12">
    <source>
        <dbReference type="Pfam" id="PF23389"/>
    </source>
</evidence>
<keyword evidence="8" id="KW-0966">Cell projection</keyword>
<evidence type="ECO:0000256" key="7">
    <source>
        <dbReference type="ARBA" id="ARBA00023212"/>
    </source>
</evidence>
<feature type="domain" description="WDR19 WD40 repeat" evidence="9">
    <location>
        <begin position="362"/>
        <end position="615"/>
    </location>
</feature>
<evidence type="ECO:0000313" key="16">
    <source>
        <dbReference type="WBParaSite" id="TMUE_2000006507.1"/>
    </source>
</evidence>
<dbReference type="GO" id="GO:0035721">
    <property type="term" value="P:intraciliary retrograde transport"/>
    <property type="evidence" value="ECO:0007669"/>
    <property type="project" value="InterPro"/>
</dbReference>
<evidence type="ECO:0000256" key="3">
    <source>
        <dbReference type="ARBA" id="ARBA00022574"/>
    </source>
</evidence>
<keyword evidence="4" id="KW-0677">Repeat</keyword>
<dbReference type="STRING" id="70415.A0A5S6PZ42"/>
<dbReference type="SUPFAM" id="SSF48452">
    <property type="entry name" value="TPR-like"/>
    <property type="match status" value="1"/>
</dbReference>
<dbReference type="InterPro" id="IPR039468">
    <property type="entry name" value="WDR19_WD40_rpt"/>
</dbReference>
<evidence type="ECO:0000256" key="8">
    <source>
        <dbReference type="ARBA" id="ARBA00023273"/>
    </source>
</evidence>
<evidence type="ECO:0000313" key="14">
    <source>
        <dbReference type="Proteomes" id="UP000046395"/>
    </source>
</evidence>
<dbReference type="InterPro" id="IPR040379">
    <property type="entry name" value="WDR19/dyf-2"/>
</dbReference>
<dbReference type="WBParaSite" id="TMUE_0000000265.1">
    <property type="protein sequence ID" value="TMUE_0000000265.1"/>
    <property type="gene ID" value="WBGene00296206"/>
</dbReference>
<organism evidence="14 15">
    <name type="scientific">Trichuris muris</name>
    <name type="common">Mouse whipworm</name>
    <dbReference type="NCBI Taxonomy" id="70415"/>
    <lineage>
        <taxon>Eukaryota</taxon>
        <taxon>Metazoa</taxon>
        <taxon>Ecdysozoa</taxon>
        <taxon>Nematoda</taxon>
        <taxon>Enoplea</taxon>
        <taxon>Dorylaimia</taxon>
        <taxon>Trichinellida</taxon>
        <taxon>Trichuridae</taxon>
        <taxon>Trichuris</taxon>
    </lineage>
</organism>
<feature type="domain" description="IFT80/172/WDR35 TPR" evidence="11">
    <location>
        <begin position="674"/>
        <end position="767"/>
    </location>
</feature>
<feature type="domain" description="IF140/IFT172/WDR19 TPR" evidence="13">
    <location>
        <begin position="849"/>
        <end position="1052"/>
    </location>
</feature>
<dbReference type="SUPFAM" id="SSF69322">
    <property type="entry name" value="Tricorn protease domain 2"/>
    <property type="match status" value="1"/>
</dbReference>
<keyword evidence="14" id="KW-1185">Reference proteome</keyword>
<keyword evidence="2" id="KW-0963">Cytoplasm</keyword>
<dbReference type="Proteomes" id="UP000046395">
    <property type="component" value="Unassembled WGS sequence"/>
</dbReference>
<dbReference type="Pfam" id="PF23387">
    <property type="entry name" value="TPR_IFT80_172"/>
    <property type="match status" value="1"/>
</dbReference>
<dbReference type="GO" id="GO:0005929">
    <property type="term" value="C:cilium"/>
    <property type="evidence" value="ECO:0007669"/>
    <property type="project" value="TreeGrafter"/>
</dbReference>
<dbReference type="Pfam" id="PF23145">
    <property type="entry name" value="Zf_2nd_IFT121"/>
    <property type="match status" value="1"/>
</dbReference>
<dbReference type="GO" id="GO:0030991">
    <property type="term" value="C:intraciliary transport particle A"/>
    <property type="evidence" value="ECO:0007669"/>
    <property type="project" value="TreeGrafter"/>
</dbReference>
<evidence type="ECO:0000259" key="9">
    <source>
        <dbReference type="Pfam" id="PF15911"/>
    </source>
</evidence>
<dbReference type="WBParaSite" id="TMUE_2000006507.1">
    <property type="protein sequence ID" value="TMUE_2000006507.1"/>
    <property type="gene ID" value="WBGene00291885"/>
</dbReference>
<keyword evidence="3" id="KW-0853">WD repeat</keyword>
<feature type="domain" description="WDR19 first beta-propeller" evidence="12">
    <location>
        <begin position="19"/>
        <end position="340"/>
    </location>
</feature>
<evidence type="ECO:0000259" key="10">
    <source>
        <dbReference type="Pfam" id="PF23145"/>
    </source>
</evidence>
<dbReference type="InterPro" id="IPR056168">
    <property type="entry name" value="TPR_IF140/IFT172/WDR19"/>
</dbReference>
<proteinExistence type="predicted"/>
<dbReference type="InterPro" id="IPR036322">
    <property type="entry name" value="WD40_repeat_dom_sf"/>
</dbReference>
<evidence type="ECO:0000256" key="5">
    <source>
        <dbReference type="ARBA" id="ARBA00022794"/>
    </source>
</evidence>
<evidence type="ECO:0000313" key="15">
    <source>
        <dbReference type="WBParaSite" id="TMUE_0000000265.1"/>
    </source>
</evidence>
<name>A0A5S6PZ42_TRIMR</name>
<dbReference type="InterPro" id="IPR015943">
    <property type="entry name" value="WD40/YVTN_repeat-like_dom_sf"/>
</dbReference>
<keyword evidence="6" id="KW-0969">Cilium</keyword>
<evidence type="ECO:0000256" key="1">
    <source>
        <dbReference type="ARBA" id="ARBA00004120"/>
    </source>
</evidence>
<reference evidence="14" key="1">
    <citation type="submission" date="2013-11" db="EMBL/GenBank/DDBJ databases">
        <authorList>
            <person name="Aslett M."/>
        </authorList>
    </citation>
    <scope>NUCLEOTIDE SEQUENCE [LARGE SCALE GENOMIC DNA]</scope>
    <source>
        <strain evidence="14">Edinburgh</strain>
    </source>
</reference>
<evidence type="ECO:0000256" key="2">
    <source>
        <dbReference type="ARBA" id="ARBA00022490"/>
    </source>
</evidence>
<keyword evidence="5" id="KW-0970">Cilium biogenesis/degradation</keyword>
<dbReference type="Pfam" id="PF15911">
    <property type="entry name" value="Beta-prop_WDR19_2nd"/>
    <property type="match status" value="1"/>
</dbReference>
<protein>
    <submittedName>
        <fullName evidence="15 16">WD repeat-containing protein 19</fullName>
    </submittedName>
</protein>
<keyword evidence="7" id="KW-0206">Cytoskeleton</keyword>
<evidence type="ECO:0000259" key="13">
    <source>
        <dbReference type="Pfam" id="PF24762"/>
    </source>
</evidence>
<dbReference type="GO" id="GO:0060271">
    <property type="term" value="P:cilium assembly"/>
    <property type="evidence" value="ECO:0007669"/>
    <property type="project" value="TreeGrafter"/>
</dbReference>
<dbReference type="PANTHER" id="PTHR14920:SF0">
    <property type="entry name" value="WD REPEAT DOMAIN 19"/>
    <property type="match status" value="1"/>
</dbReference>
<dbReference type="Gene3D" id="1.25.40.470">
    <property type="match status" value="2"/>
</dbReference>
<dbReference type="InterPro" id="IPR011990">
    <property type="entry name" value="TPR-like_helical_dom_sf"/>
</dbReference>